<dbReference type="PANTHER" id="PTHR15910:SF1">
    <property type="entry name" value="ARCHAEMETZINCIN-2"/>
    <property type="match status" value="1"/>
</dbReference>
<proteinExistence type="predicted"/>
<keyword evidence="4" id="KW-0378">Hydrolase</keyword>
<keyword evidence="3" id="KW-0479">Metal-binding</keyword>
<comment type="cofactor">
    <cofactor evidence="1">
        <name>Zn(2+)</name>
        <dbReference type="ChEBI" id="CHEBI:29105"/>
    </cofactor>
</comment>
<evidence type="ECO:0000256" key="2">
    <source>
        <dbReference type="ARBA" id="ARBA00022670"/>
    </source>
</evidence>
<dbReference type="Pfam" id="PF07998">
    <property type="entry name" value="Peptidase_M54"/>
    <property type="match status" value="1"/>
</dbReference>
<organism evidence="7 8">
    <name type="scientific">candidate division WOR-3 bacterium RBG_13_43_14</name>
    <dbReference type="NCBI Taxonomy" id="1802590"/>
    <lineage>
        <taxon>Bacteria</taxon>
        <taxon>Bacteria division WOR-3</taxon>
    </lineage>
</organism>
<gene>
    <name evidence="7" type="ORF">A2Y85_07330</name>
</gene>
<dbReference type="EMBL" id="MEUM01000157">
    <property type="protein sequence ID" value="OGC38994.1"/>
    <property type="molecule type" value="Genomic_DNA"/>
</dbReference>
<sequence length="160" mass="18502">MVSVYQQKGLDLYPVVESTIKDILKTTAIFKDFFEINPNLYNPLRQQYNAMSIIDQMAKIQEEKSNKRFMLVDVDIYVQGINHVFGLADPVRQTAIVSTHRLEGDKFPERLAKETVHELAHLYGLQHCSIPECVMFFSHTMLNTDHKQSTFCPNCRSKYG</sequence>
<dbReference type="GO" id="GO:0008237">
    <property type="term" value="F:metallopeptidase activity"/>
    <property type="evidence" value="ECO:0007669"/>
    <property type="project" value="UniProtKB-KW"/>
</dbReference>
<evidence type="ECO:0000313" key="7">
    <source>
        <dbReference type="EMBL" id="OGC38994.1"/>
    </source>
</evidence>
<evidence type="ECO:0000256" key="1">
    <source>
        <dbReference type="ARBA" id="ARBA00001947"/>
    </source>
</evidence>
<dbReference type="InterPro" id="IPR012962">
    <property type="entry name" value="Pept_M54_archaemetzincn"/>
</dbReference>
<dbReference type="GO" id="GO:0006508">
    <property type="term" value="P:proteolysis"/>
    <property type="evidence" value="ECO:0007669"/>
    <property type="project" value="UniProtKB-KW"/>
</dbReference>
<evidence type="ECO:0000256" key="3">
    <source>
        <dbReference type="ARBA" id="ARBA00022723"/>
    </source>
</evidence>
<evidence type="ECO:0008006" key="9">
    <source>
        <dbReference type="Google" id="ProtNLM"/>
    </source>
</evidence>
<reference evidence="7 8" key="1">
    <citation type="journal article" date="2016" name="Nat. Commun.">
        <title>Thousands of microbial genomes shed light on interconnected biogeochemical processes in an aquifer system.</title>
        <authorList>
            <person name="Anantharaman K."/>
            <person name="Brown C.T."/>
            <person name="Hug L.A."/>
            <person name="Sharon I."/>
            <person name="Castelle C.J."/>
            <person name="Probst A.J."/>
            <person name="Thomas B.C."/>
            <person name="Singh A."/>
            <person name="Wilkins M.J."/>
            <person name="Karaoz U."/>
            <person name="Brodie E.L."/>
            <person name="Williams K.H."/>
            <person name="Hubbard S.S."/>
            <person name="Banfield J.F."/>
        </authorList>
    </citation>
    <scope>NUCLEOTIDE SEQUENCE [LARGE SCALE GENOMIC DNA]</scope>
</reference>
<dbReference type="PIRSF" id="PIRSF005785">
    <property type="entry name" value="Zn-prot_arch"/>
    <property type="match status" value="1"/>
</dbReference>
<dbReference type="SUPFAM" id="SSF55486">
    <property type="entry name" value="Metalloproteases ('zincins'), catalytic domain"/>
    <property type="match status" value="1"/>
</dbReference>
<dbReference type="InterPro" id="IPR024079">
    <property type="entry name" value="MetalloPept_cat_dom_sf"/>
</dbReference>
<dbReference type="InterPro" id="IPR012091">
    <property type="entry name" value="Pept_M54_archaemetzncn_arc/bac"/>
</dbReference>
<keyword evidence="6" id="KW-0482">Metalloprotease</keyword>
<dbReference type="Proteomes" id="UP000177025">
    <property type="component" value="Unassembled WGS sequence"/>
</dbReference>
<dbReference type="GO" id="GO:0008270">
    <property type="term" value="F:zinc ion binding"/>
    <property type="evidence" value="ECO:0007669"/>
    <property type="project" value="InterPro"/>
</dbReference>
<dbReference type="PANTHER" id="PTHR15910">
    <property type="entry name" value="ARCHAEMETZINCIN"/>
    <property type="match status" value="1"/>
</dbReference>
<keyword evidence="2" id="KW-0645">Protease</keyword>
<name>A0A1F4U214_UNCW3</name>
<evidence type="ECO:0000256" key="4">
    <source>
        <dbReference type="ARBA" id="ARBA00022801"/>
    </source>
</evidence>
<dbReference type="NCBIfam" id="NF033823">
    <property type="entry name" value="archmetzin"/>
    <property type="match status" value="1"/>
</dbReference>
<accession>A0A1F4U214</accession>
<evidence type="ECO:0000256" key="6">
    <source>
        <dbReference type="ARBA" id="ARBA00023049"/>
    </source>
</evidence>
<comment type="caution">
    <text evidence="7">The sequence shown here is derived from an EMBL/GenBank/DDBJ whole genome shotgun (WGS) entry which is preliminary data.</text>
</comment>
<dbReference type="Gene3D" id="3.40.390.10">
    <property type="entry name" value="Collagenase (Catalytic Domain)"/>
    <property type="match status" value="1"/>
</dbReference>
<keyword evidence="5" id="KW-0862">Zinc</keyword>
<dbReference type="CDD" id="cd11375">
    <property type="entry name" value="Peptidase_M54"/>
    <property type="match status" value="1"/>
</dbReference>
<dbReference type="AlphaFoldDB" id="A0A1F4U214"/>
<evidence type="ECO:0000313" key="8">
    <source>
        <dbReference type="Proteomes" id="UP000177025"/>
    </source>
</evidence>
<evidence type="ECO:0000256" key="5">
    <source>
        <dbReference type="ARBA" id="ARBA00022833"/>
    </source>
</evidence>
<protein>
    <recommendedName>
        <fullName evidence="9">Peptidase zinc-dependent</fullName>
    </recommendedName>
</protein>